<proteinExistence type="predicted"/>
<dbReference type="RefSeq" id="WP_004338888.1">
    <property type="nucleotide sequence ID" value="NZ_JH660658.1"/>
</dbReference>
<organism evidence="1 2">
    <name type="scientific">Prevotella bivia DSM 20514</name>
    <dbReference type="NCBI Taxonomy" id="868129"/>
    <lineage>
        <taxon>Bacteria</taxon>
        <taxon>Pseudomonadati</taxon>
        <taxon>Bacteroidota</taxon>
        <taxon>Bacteroidia</taxon>
        <taxon>Bacteroidales</taxon>
        <taxon>Prevotellaceae</taxon>
        <taxon>Prevotella</taxon>
    </lineage>
</organism>
<reference evidence="1 2" key="1">
    <citation type="submission" date="2012-02" db="EMBL/GenBank/DDBJ databases">
        <title>Improved High-Quality Draft genome of Prevotella bivia DSM 20514.</title>
        <authorList>
            <consortium name="US DOE Joint Genome Institute (JGI-PGF)"/>
            <person name="Lucas S."/>
            <person name="Copeland A."/>
            <person name="Lapidus A."/>
            <person name="Bruce D."/>
            <person name="Goodwin L."/>
            <person name="Pitluck S."/>
            <person name="Peters L."/>
            <person name="Mikhailova N."/>
            <person name="Munk A.C.C."/>
            <person name="Kyrpides N."/>
            <person name="Mavromatis K."/>
            <person name="Detter J.C."/>
            <person name="Han C."/>
            <person name="Land M."/>
            <person name="Hauser L."/>
            <person name="Markowitz V."/>
            <person name="Cheng J.-F."/>
            <person name="Hugenholtz P."/>
            <person name="Woyke T."/>
            <person name="Wu D."/>
            <person name="Gronow S."/>
            <person name="Wellnitz S."/>
            <person name="Brambilla E."/>
            <person name="Klenk H.-P."/>
            <person name="Eisen J.A."/>
        </authorList>
    </citation>
    <scope>NUCLEOTIDE SEQUENCE [LARGE SCALE GENOMIC DNA]</scope>
    <source>
        <strain evidence="1 2">DSM 20514</strain>
    </source>
</reference>
<protein>
    <recommendedName>
        <fullName evidence="3">Transposase family protein</fullName>
    </recommendedName>
</protein>
<sequence>MKTEQLLRCIFPEILADYFDVIDIQESISQIDFWLDERNFMEEADRKSGTVSSYGFTAERVVQDFPLRGKPVYLHVRRRKWRDSSTGEIFSYSYDDLTAEGSKLSPEFVSFLKE</sequence>
<evidence type="ECO:0000313" key="2">
    <source>
        <dbReference type="Proteomes" id="UP000002786"/>
    </source>
</evidence>
<gene>
    <name evidence="1" type="ORF">PrebiDRAFT_2207</name>
</gene>
<dbReference type="GeneID" id="78529693"/>
<keyword evidence="2" id="KW-1185">Reference proteome</keyword>
<evidence type="ECO:0008006" key="3">
    <source>
        <dbReference type="Google" id="ProtNLM"/>
    </source>
</evidence>
<evidence type="ECO:0000313" key="1">
    <source>
        <dbReference type="EMBL" id="EIM33858.1"/>
    </source>
</evidence>
<name>I4ZCB6_9BACT</name>
<dbReference type="AlphaFoldDB" id="I4ZCB6"/>
<dbReference type="Proteomes" id="UP000002786">
    <property type="component" value="Unassembled WGS sequence"/>
</dbReference>
<dbReference type="HOGENOM" id="CLU_146036_1_0_10"/>
<dbReference type="EMBL" id="JH660658">
    <property type="protein sequence ID" value="EIM33858.1"/>
    <property type="molecule type" value="Genomic_DNA"/>
</dbReference>
<accession>I4ZCB6</accession>